<dbReference type="InterPro" id="IPR055259">
    <property type="entry name" value="YkvP/CgeB_Glyco_trans-like"/>
</dbReference>
<organism evidence="3 4">
    <name type="scientific">Isoptericola hypogeus</name>
    <dbReference type="NCBI Taxonomy" id="300179"/>
    <lineage>
        <taxon>Bacteria</taxon>
        <taxon>Bacillati</taxon>
        <taxon>Actinomycetota</taxon>
        <taxon>Actinomycetes</taxon>
        <taxon>Micrococcales</taxon>
        <taxon>Promicromonosporaceae</taxon>
        <taxon>Isoptericola</taxon>
    </lineage>
</organism>
<comment type="caution">
    <text evidence="3">The sequence shown here is derived from an EMBL/GenBank/DDBJ whole genome shotgun (WGS) entry which is preliminary data.</text>
</comment>
<gene>
    <name evidence="3" type="ORF">GCM10009809_28260</name>
</gene>
<name>A0ABP4VLQ6_9MICO</name>
<feature type="domain" description="Spore protein YkvP/CgeB glycosyl transferase-like" evidence="2">
    <location>
        <begin position="192"/>
        <end position="321"/>
    </location>
</feature>
<dbReference type="RefSeq" id="WP_344249088.1">
    <property type="nucleotide sequence ID" value="NZ_BAAAPM010000005.1"/>
</dbReference>
<dbReference type="Gene3D" id="3.40.50.2000">
    <property type="entry name" value="Glycogen Phosphorylase B"/>
    <property type="match status" value="1"/>
</dbReference>
<evidence type="ECO:0000313" key="4">
    <source>
        <dbReference type="Proteomes" id="UP001501138"/>
    </source>
</evidence>
<dbReference type="Pfam" id="PF13524">
    <property type="entry name" value="Glyco_trans_1_2"/>
    <property type="match status" value="1"/>
</dbReference>
<dbReference type="SUPFAM" id="SSF53756">
    <property type="entry name" value="UDP-Glycosyltransferase/glycogen phosphorylase"/>
    <property type="match status" value="2"/>
</dbReference>
<reference evidence="4" key="1">
    <citation type="journal article" date="2019" name="Int. J. Syst. Evol. Microbiol.">
        <title>The Global Catalogue of Microorganisms (GCM) 10K type strain sequencing project: providing services to taxonomists for standard genome sequencing and annotation.</title>
        <authorList>
            <consortium name="The Broad Institute Genomics Platform"/>
            <consortium name="The Broad Institute Genome Sequencing Center for Infectious Disease"/>
            <person name="Wu L."/>
            <person name="Ma J."/>
        </authorList>
    </citation>
    <scope>NUCLEOTIDE SEQUENCE [LARGE SCALE GENOMIC DNA]</scope>
    <source>
        <strain evidence="4">JCM 15589</strain>
    </source>
</reference>
<proteinExistence type="predicted"/>
<dbReference type="EMBL" id="BAAAPM010000005">
    <property type="protein sequence ID" value="GAA1731085.1"/>
    <property type="molecule type" value="Genomic_DNA"/>
</dbReference>
<accession>A0ABP4VLQ6</accession>
<evidence type="ECO:0000313" key="3">
    <source>
        <dbReference type="EMBL" id="GAA1731085.1"/>
    </source>
</evidence>
<protein>
    <recommendedName>
        <fullName evidence="2">Spore protein YkvP/CgeB glycosyl transferase-like domain-containing protein</fullName>
    </recommendedName>
</protein>
<dbReference type="Pfam" id="PF13692">
    <property type="entry name" value="Glyco_trans_1_4"/>
    <property type="match status" value="1"/>
</dbReference>
<dbReference type="PANTHER" id="PTHR12526">
    <property type="entry name" value="GLYCOSYLTRANSFERASE"/>
    <property type="match status" value="1"/>
</dbReference>
<evidence type="ECO:0000259" key="2">
    <source>
        <dbReference type="Pfam" id="PF13524"/>
    </source>
</evidence>
<sequence>MTAVVRTSRARAVTAEYEALVAGVAPVADQGLEFDFLVSTVDFSHGRGDLFVAAGLARALVARGHGARLSDQPEWYRARDVGTVVVVMVAGADVRRIPAVATRVAWIRNRTSDWLRSPGLGLYDAVISSSELSRREVLRTFDGPTGVCRIGFDPDLFSDEGCARAVAAVSTANHWGGHRVVHEALLHLSQRDVPVDWYGVDRSGREALSSVHRGELAYVDVPDVYRAARVTVDDMQDSSLDHGHLNSRLFEALACGSLVVVNSGLGLAEAGLDGVPVYRSAAELEEIVERAAAGEYDTLTKDLHQRVVREHSFAARAEQFEALARDAIAAHPERASRTVVSFFPDYSSTNPYQTLLYGGLGAHDALAVPAHDVLDHPVPGDAHDGGSLAGQVLHLHWLNGIVQPGRNLPEAFDRLEAFKRAMTELVERGARIVWTVHNALAHELTYRFLELELSEFVAEIADVVHVMSPATLTETRDLYRIPPEKVVLVEHPSFDGCYPELLDRPAARERLSMNDDDVAVLFFGGIRPYKGVPLLLDAFEIAAAADARLRLDVAGGLGNTMNKAVVERMLELPRVVPHVGFVESAAVHQFLRAADLMVLPYETILNSGSLMLATTFGVPVVAPRLGQLRELDGARFVEFFEAGSAESLAEALQRAVVTLRTPEARRAARRYADDRRPDRLAADFADAVLGRLAEPRAVSRGGAEPSTSPAPARPGR</sequence>
<feature type="region of interest" description="Disordered" evidence="1">
    <location>
        <begin position="695"/>
        <end position="716"/>
    </location>
</feature>
<evidence type="ECO:0000256" key="1">
    <source>
        <dbReference type="SAM" id="MobiDB-lite"/>
    </source>
</evidence>
<keyword evidence="4" id="KW-1185">Reference proteome</keyword>
<dbReference type="Proteomes" id="UP001501138">
    <property type="component" value="Unassembled WGS sequence"/>
</dbReference>